<dbReference type="EMBL" id="FNOK01000002">
    <property type="protein sequence ID" value="SDW24937.1"/>
    <property type="molecule type" value="Genomic_DNA"/>
</dbReference>
<accession>A0A1H2S048</accession>
<name>A0A1H2S048_9PSEU</name>
<feature type="transmembrane region" description="Helical" evidence="1">
    <location>
        <begin position="124"/>
        <end position="147"/>
    </location>
</feature>
<reference evidence="3" key="1">
    <citation type="submission" date="2016-10" db="EMBL/GenBank/DDBJ databases">
        <authorList>
            <person name="Varghese N."/>
            <person name="Submissions S."/>
        </authorList>
    </citation>
    <scope>NUCLEOTIDE SEQUENCE [LARGE SCALE GENOMIC DNA]</scope>
    <source>
        <strain evidence="3">CGMCC 4.3530</strain>
    </source>
</reference>
<feature type="transmembrane region" description="Helical" evidence="1">
    <location>
        <begin position="222"/>
        <end position="241"/>
    </location>
</feature>
<dbReference type="RefSeq" id="WP_093260652.1">
    <property type="nucleotide sequence ID" value="NZ_FNOK01000002.1"/>
</dbReference>
<feature type="transmembrane region" description="Helical" evidence="1">
    <location>
        <begin position="195"/>
        <end position="215"/>
    </location>
</feature>
<feature type="transmembrane region" description="Helical" evidence="1">
    <location>
        <begin position="154"/>
        <end position="175"/>
    </location>
</feature>
<feature type="transmembrane region" description="Helical" evidence="1">
    <location>
        <begin position="89"/>
        <end position="118"/>
    </location>
</feature>
<evidence type="ECO:0000313" key="3">
    <source>
        <dbReference type="Proteomes" id="UP000199529"/>
    </source>
</evidence>
<dbReference type="STRING" id="418495.SAMN05216215_100263"/>
<dbReference type="Proteomes" id="UP000199529">
    <property type="component" value="Unassembled WGS sequence"/>
</dbReference>
<sequence length="401" mass="43079">MNRAFRNEFYCGTAGPLAMTMLISLVAALFLQPWWAGSWNDLAVVVRTDLIFTWPLVATAGAWAAGREIRRGTEELLATVPRPSWQPFLVSWAALTLGAVLGIATAWGIAAIFVLPIATADSGGWIAALLVCAPAHGSGAAFGMALGRLVRWRLVVLLAPVLAVLAYTTASWASWMVGYDSLLAAQVSSGSMYTVPSSALQAMWFAAIAATFLVLAVSRRRWLVLVPVALVAALTLLIASVPPNRHVVADPVAMQEVCTTRGPTICVARYQEHVLDQLAELAQPMLEKLHGIPGAPEELRFRSAADPELPSYHYVTTATGRLADPVHERELLAGMLVGTIPHCDGEPFYRAFSVAGSWLADDVEGAKRLLGNGRVPDREWMTAYYAARVGCDTDATSALLD</sequence>
<keyword evidence="1" id="KW-0472">Membrane</keyword>
<keyword evidence="1" id="KW-1133">Transmembrane helix</keyword>
<evidence type="ECO:0000313" key="2">
    <source>
        <dbReference type="EMBL" id="SDW24937.1"/>
    </source>
</evidence>
<feature type="transmembrane region" description="Helical" evidence="1">
    <location>
        <begin position="9"/>
        <end position="31"/>
    </location>
</feature>
<feature type="transmembrane region" description="Helical" evidence="1">
    <location>
        <begin position="51"/>
        <end position="69"/>
    </location>
</feature>
<keyword evidence="1" id="KW-0812">Transmembrane</keyword>
<gene>
    <name evidence="2" type="ORF">SAMN05216215_100263</name>
</gene>
<protein>
    <submittedName>
        <fullName evidence="2">Uncharacterized protein</fullName>
    </submittedName>
</protein>
<proteinExistence type="predicted"/>
<evidence type="ECO:0000256" key="1">
    <source>
        <dbReference type="SAM" id="Phobius"/>
    </source>
</evidence>
<keyword evidence="3" id="KW-1185">Reference proteome</keyword>
<dbReference type="AlphaFoldDB" id="A0A1H2S048"/>
<dbReference type="OrthoDB" id="3416461at2"/>
<organism evidence="2 3">
    <name type="scientific">Saccharopolyspora shandongensis</name>
    <dbReference type="NCBI Taxonomy" id="418495"/>
    <lineage>
        <taxon>Bacteria</taxon>
        <taxon>Bacillati</taxon>
        <taxon>Actinomycetota</taxon>
        <taxon>Actinomycetes</taxon>
        <taxon>Pseudonocardiales</taxon>
        <taxon>Pseudonocardiaceae</taxon>
        <taxon>Saccharopolyspora</taxon>
    </lineage>
</organism>